<gene>
    <name evidence="10" type="ORF">LAMO00422_LOCUS2435</name>
</gene>
<dbReference type="GO" id="GO:0005789">
    <property type="term" value="C:endoplasmic reticulum membrane"/>
    <property type="evidence" value="ECO:0007669"/>
    <property type="project" value="UniProtKB-SubCell"/>
</dbReference>
<comment type="similarity">
    <text evidence="3 9">Belongs to the RFT1 family.</text>
</comment>
<protein>
    <recommendedName>
        <fullName evidence="9">Protein RFT1 homolog</fullName>
    </recommendedName>
</protein>
<evidence type="ECO:0000256" key="4">
    <source>
        <dbReference type="ARBA" id="ARBA00022692"/>
    </source>
</evidence>
<keyword evidence="6 9" id="KW-1133">Transmembrane helix</keyword>
<name>A0A7S0CTJ0_9EUKA</name>
<keyword evidence="4 9" id="KW-0812">Transmembrane</keyword>
<dbReference type="PANTHER" id="PTHR13117:SF5">
    <property type="entry name" value="PROTEIN RFT1 HOMOLOG"/>
    <property type="match status" value="1"/>
</dbReference>
<feature type="transmembrane region" description="Helical" evidence="9">
    <location>
        <begin position="119"/>
        <end position="139"/>
    </location>
</feature>
<keyword evidence="7 9" id="KW-0472">Membrane</keyword>
<feature type="transmembrane region" description="Helical" evidence="9">
    <location>
        <begin position="253"/>
        <end position="273"/>
    </location>
</feature>
<proteinExistence type="inferred from homology"/>
<sequence>MANNKADLTKLGDMDAVYGVVFNLGSLLGRILFEPIETQSRVQFSKIASHKLTYDSNPSPQRLHEFKSKWSEAASSLSFRLRALLQISGIIVSLGPAYSWLLIHILYQSKYSSTDAPYVLQWYCVYVLLMACNGMLEAFRDAVASPHDLATWLTGLMVGTCVMSSVVAYYIVPEYGSVGIVWANSINLLLRIIFSAYFIVYRGVQPRGVRRGALETLRDSLPHVNVVFCLVVAGITATLASPGNLEGAGLWEHGTHVGIGVVCGVAILATIWFHDITLREEILSVLKTILPSRLTRLWGSRKSS</sequence>
<accession>A0A7S0CTJ0</accession>
<dbReference type="PANTHER" id="PTHR13117">
    <property type="entry name" value="ENDOPLASMIC RETICULUM MULTISPAN TRANSMEMBRANE PROTEIN-RELATED"/>
    <property type="match status" value="1"/>
</dbReference>
<dbReference type="AlphaFoldDB" id="A0A7S0CTJ0"/>
<evidence type="ECO:0000256" key="6">
    <source>
        <dbReference type="ARBA" id="ARBA00022989"/>
    </source>
</evidence>
<evidence type="ECO:0000256" key="1">
    <source>
        <dbReference type="ARBA" id="ARBA00004477"/>
    </source>
</evidence>
<dbReference type="EMBL" id="HBEM01003468">
    <property type="protein sequence ID" value="CAD8433101.1"/>
    <property type="molecule type" value="Transcribed_RNA"/>
</dbReference>
<reference evidence="10" key="1">
    <citation type="submission" date="2021-01" db="EMBL/GenBank/DDBJ databases">
        <authorList>
            <person name="Corre E."/>
            <person name="Pelletier E."/>
            <person name="Niang G."/>
            <person name="Scheremetjew M."/>
            <person name="Finn R."/>
            <person name="Kale V."/>
            <person name="Holt S."/>
            <person name="Cochrane G."/>
            <person name="Meng A."/>
            <person name="Brown T."/>
            <person name="Cohen L."/>
        </authorList>
    </citation>
    <scope>NUCLEOTIDE SEQUENCE</scope>
    <source>
        <strain evidence="10">CCMP2058</strain>
    </source>
</reference>
<feature type="transmembrane region" description="Helical" evidence="9">
    <location>
        <begin position="83"/>
        <end position="107"/>
    </location>
</feature>
<dbReference type="InterPro" id="IPR007594">
    <property type="entry name" value="RFT1"/>
</dbReference>
<feature type="transmembrane region" description="Helical" evidence="9">
    <location>
        <begin position="221"/>
        <end position="241"/>
    </location>
</feature>
<feature type="transmembrane region" description="Helical" evidence="9">
    <location>
        <begin position="178"/>
        <end position="200"/>
    </location>
</feature>
<keyword evidence="5" id="KW-0256">Endoplasmic reticulum</keyword>
<dbReference type="Pfam" id="PF04506">
    <property type="entry name" value="Rft-1"/>
    <property type="match status" value="1"/>
</dbReference>
<evidence type="ECO:0000256" key="2">
    <source>
        <dbReference type="ARBA" id="ARBA00004922"/>
    </source>
</evidence>
<comment type="pathway">
    <text evidence="2">Protein modification; protein glycosylation.</text>
</comment>
<dbReference type="GO" id="GO:0006488">
    <property type="term" value="P:dolichol-linked oligosaccharide biosynthetic process"/>
    <property type="evidence" value="ECO:0007669"/>
    <property type="project" value="InterPro"/>
</dbReference>
<evidence type="ECO:0000256" key="7">
    <source>
        <dbReference type="ARBA" id="ARBA00023136"/>
    </source>
</evidence>
<evidence type="ECO:0000256" key="5">
    <source>
        <dbReference type="ARBA" id="ARBA00022824"/>
    </source>
</evidence>
<evidence type="ECO:0000256" key="3">
    <source>
        <dbReference type="ARBA" id="ARBA00010288"/>
    </source>
</evidence>
<feature type="transmembrane region" description="Helical" evidence="9">
    <location>
        <begin position="151"/>
        <end position="172"/>
    </location>
</feature>
<dbReference type="GO" id="GO:0034203">
    <property type="term" value="P:glycolipid translocation"/>
    <property type="evidence" value="ECO:0007669"/>
    <property type="project" value="TreeGrafter"/>
</dbReference>
<comment type="function">
    <text evidence="8 9">Intramembrane glycolipid transporter that operates in the biosynthetic pathway of dolichol-linked oligosaccharides, the glycan precursors employed in protein asparagine (N)-glycosylation. The sequential addition of sugars to dolichol pyrophosphate produces dolichol-linked oligosaccharides containing fourteen sugars, including two GlcNAcs, nine mannoses and three glucoses. Once assembled, the oligosaccharide is transferred from the lipid to nascent proteins by oligosaccharyltransferases. The assembly of dolichol-linked oligosaccharides begins on the cytosolic side of the endoplasmic reticulum membrane and finishes in its lumen. RFT1 could mediate the translocation of the cytosolically oriented intermediate DolPP-GlcNAc2Man5, produced by ALG11, into the ER lumen where dolichol-linked oligosaccharides assembly continues. However, the intramembrane lipid transporter activity could not be confirmed in vitro.</text>
</comment>
<evidence type="ECO:0000256" key="9">
    <source>
        <dbReference type="RuleBase" id="RU365067"/>
    </source>
</evidence>
<organism evidence="10">
    <name type="scientific">Amorphochlora amoebiformis</name>
    <dbReference type="NCBI Taxonomy" id="1561963"/>
    <lineage>
        <taxon>Eukaryota</taxon>
        <taxon>Sar</taxon>
        <taxon>Rhizaria</taxon>
        <taxon>Cercozoa</taxon>
        <taxon>Chlorarachniophyceae</taxon>
        <taxon>Amorphochlora</taxon>
    </lineage>
</organism>
<comment type="caution">
    <text evidence="9">Lacks conserved residue(s) required for the propagation of feature annotation.</text>
</comment>
<comment type="subcellular location">
    <subcellularLocation>
        <location evidence="1 9">Endoplasmic reticulum membrane</location>
        <topology evidence="1 9">Multi-pass membrane protein</topology>
    </subcellularLocation>
</comment>
<evidence type="ECO:0000313" key="10">
    <source>
        <dbReference type="EMBL" id="CAD8433101.1"/>
    </source>
</evidence>
<evidence type="ECO:0000256" key="8">
    <source>
        <dbReference type="ARBA" id="ARBA00045912"/>
    </source>
</evidence>